<comment type="subcellular location">
    <subcellularLocation>
        <location evidence="1 12">Nucleus</location>
    </subcellularLocation>
</comment>
<evidence type="ECO:0000256" key="4">
    <source>
        <dbReference type="ARBA" id="ARBA00022771"/>
    </source>
</evidence>
<dbReference type="GO" id="GO:0005634">
    <property type="term" value="C:nucleus"/>
    <property type="evidence" value="ECO:0007669"/>
    <property type="project" value="UniProtKB-SubCell"/>
</dbReference>
<evidence type="ECO:0000256" key="10">
    <source>
        <dbReference type="ARBA" id="ARBA00048336"/>
    </source>
</evidence>
<comment type="catalytic activity">
    <reaction evidence="10 12">
        <text>O-phospho-L-threonyl-[protein] + H2O = L-threonyl-[protein] + phosphate</text>
        <dbReference type="Rhea" id="RHEA:47004"/>
        <dbReference type="Rhea" id="RHEA-COMP:11060"/>
        <dbReference type="Rhea" id="RHEA-COMP:11605"/>
        <dbReference type="ChEBI" id="CHEBI:15377"/>
        <dbReference type="ChEBI" id="CHEBI:30013"/>
        <dbReference type="ChEBI" id="CHEBI:43474"/>
        <dbReference type="ChEBI" id="CHEBI:61977"/>
        <dbReference type="EC" id="3.1.3.16"/>
    </reaction>
</comment>
<protein>
    <recommendedName>
        <fullName evidence="12">RNA polymerase II subunit B1 CTD phosphatase RPAP2 homolog</fullName>
        <ecNumber evidence="12">3.1.3.16</ecNumber>
    </recommendedName>
</protein>
<evidence type="ECO:0000256" key="7">
    <source>
        <dbReference type="ARBA" id="ARBA00022912"/>
    </source>
</evidence>
<keyword evidence="3 12" id="KW-0479">Metal-binding</keyword>
<organism evidence="14 15">
    <name type="scientific">Cardiocondyla obscurior</name>
    <dbReference type="NCBI Taxonomy" id="286306"/>
    <lineage>
        <taxon>Eukaryota</taxon>
        <taxon>Metazoa</taxon>
        <taxon>Ecdysozoa</taxon>
        <taxon>Arthropoda</taxon>
        <taxon>Hexapoda</taxon>
        <taxon>Insecta</taxon>
        <taxon>Pterygota</taxon>
        <taxon>Neoptera</taxon>
        <taxon>Endopterygota</taxon>
        <taxon>Hymenoptera</taxon>
        <taxon>Apocrita</taxon>
        <taxon>Aculeata</taxon>
        <taxon>Formicoidea</taxon>
        <taxon>Formicidae</taxon>
        <taxon>Myrmicinae</taxon>
        <taxon>Cardiocondyla</taxon>
    </lineage>
</organism>
<evidence type="ECO:0000313" key="15">
    <source>
        <dbReference type="Proteomes" id="UP001430953"/>
    </source>
</evidence>
<evidence type="ECO:0000256" key="12">
    <source>
        <dbReference type="RuleBase" id="RU367080"/>
    </source>
</evidence>
<evidence type="ECO:0000256" key="2">
    <source>
        <dbReference type="ARBA" id="ARBA00005676"/>
    </source>
</evidence>
<keyword evidence="7 12" id="KW-0904">Protein phosphatase</keyword>
<feature type="domain" description="RTR1-type" evidence="13">
    <location>
        <begin position="55"/>
        <end position="138"/>
    </location>
</feature>
<reference evidence="14 15" key="1">
    <citation type="submission" date="2023-03" db="EMBL/GenBank/DDBJ databases">
        <title>High recombination rates correlate with genetic variation in Cardiocondyla obscurior ants.</title>
        <authorList>
            <person name="Errbii M."/>
        </authorList>
    </citation>
    <scope>NUCLEOTIDE SEQUENCE [LARGE SCALE GENOMIC DNA]</scope>
    <source>
        <strain evidence="14">Alpha-2009</strain>
        <tissue evidence="14">Whole body</tissue>
    </source>
</reference>
<keyword evidence="4 12" id="KW-0863">Zinc-finger</keyword>
<dbReference type="InterPro" id="IPR038534">
    <property type="entry name" value="Rtr1/RPAP2_sf"/>
</dbReference>
<evidence type="ECO:0000256" key="8">
    <source>
        <dbReference type="ARBA" id="ARBA00023242"/>
    </source>
</evidence>
<evidence type="ECO:0000256" key="6">
    <source>
        <dbReference type="ARBA" id="ARBA00022833"/>
    </source>
</evidence>
<dbReference type="AlphaFoldDB" id="A0AAW2G1X9"/>
<dbReference type="EC" id="3.1.3.16" evidence="12"/>
<evidence type="ECO:0000256" key="1">
    <source>
        <dbReference type="ARBA" id="ARBA00004123"/>
    </source>
</evidence>
<name>A0AAW2G1X9_9HYME</name>
<dbReference type="PROSITE" id="PS51479">
    <property type="entry name" value="ZF_RTR1"/>
    <property type="match status" value="1"/>
</dbReference>
<dbReference type="Pfam" id="PF04181">
    <property type="entry name" value="RPAP2_Rtr1"/>
    <property type="match status" value="1"/>
</dbReference>
<evidence type="ECO:0000256" key="5">
    <source>
        <dbReference type="ARBA" id="ARBA00022801"/>
    </source>
</evidence>
<evidence type="ECO:0000259" key="13">
    <source>
        <dbReference type="PROSITE" id="PS51479"/>
    </source>
</evidence>
<keyword evidence="6 12" id="KW-0862">Zinc</keyword>
<evidence type="ECO:0000256" key="3">
    <source>
        <dbReference type="ARBA" id="ARBA00022723"/>
    </source>
</evidence>
<gene>
    <name evidence="14" type="ORF">PUN28_007129</name>
</gene>
<dbReference type="PANTHER" id="PTHR14732:SF0">
    <property type="entry name" value="RNA POLYMERASE II SUBUNIT B1 CTD PHOSPHATASE RPAP2-RELATED"/>
    <property type="match status" value="1"/>
</dbReference>
<keyword evidence="5 12" id="KW-0378">Hydrolase</keyword>
<evidence type="ECO:0000256" key="11">
    <source>
        <dbReference type="PROSITE-ProRule" id="PRU00812"/>
    </source>
</evidence>
<sequence>MSATKKQMSERQRLKKMSKAQMQLAIIKKKQCDTKALAIVEQLLESHVDPDWLLQNLGFISKSHMEDVIEERAIVKLCGYILCSNQLTVVIRQQYHISTRKNKVYDISRRKNFCSSSCYGAANYILEQMLESPLWMREKEDIPSFQILPLNSKSVLCGDEVDVGIKLSQSSNSDYNDDSKEFAGRNAIEQTEENVMHTSRSEKEKRAEEISTDIQESFNYKMHLSELCEQDSKKCDLTDCINQEVNYGNNIKQVDINQENLEIEISQKSENFLHLHKHKIITKDINVDANICDNKKALQLQLNEIECNRNDTDERLPQSIETSNRNDENEKGLLLLDEVNSPRNEKAIAPQLDKVCSNNNTAISSSSVCDKYKVTGEANKINTSKKCNLKKTNNSMKVQSNIYHNLAMHVEQSVREWITKNTICLLTGQADERSQLIEKLTQYDRYQKLCKKLNKLQVQDAKEDRIKSEEKELKPLPHFSVLQEEGKKIELKVRAFYDGQMTFTQSEDSIKESESKSNVEPVLPLTDFHAPNALRRRIFLENLDKILPDLMRALTPNANISSLAQCTNDNERYSLIKILVSTFHLSAGNIVFKSAEWTLVGLIIIKMLSLIDVKLQLLLRSKQASMYTSMILTTYKLDSNYLDEFLMEITNMECTSKPNDNVK</sequence>
<evidence type="ECO:0000256" key="9">
    <source>
        <dbReference type="ARBA" id="ARBA00047761"/>
    </source>
</evidence>
<dbReference type="Gene3D" id="1.25.40.820">
    <property type="match status" value="1"/>
</dbReference>
<comment type="caution">
    <text evidence="14">The sequence shown here is derived from an EMBL/GenBank/DDBJ whole genome shotgun (WGS) entry which is preliminary data.</text>
</comment>
<dbReference type="GO" id="GO:0008420">
    <property type="term" value="F:RNA polymerase II CTD heptapeptide repeat phosphatase activity"/>
    <property type="evidence" value="ECO:0007669"/>
    <property type="project" value="UniProtKB-UniRule"/>
</dbReference>
<comment type="catalytic activity">
    <reaction evidence="9 12">
        <text>O-phospho-L-seryl-[protein] + H2O = L-seryl-[protein] + phosphate</text>
        <dbReference type="Rhea" id="RHEA:20629"/>
        <dbReference type="Rhea" id="RHEA-COMP:9863"/>
        <dbReference type="Rhea" id="RHEA-COMP:11604"/>
        <dbReference type="ChEBI" id="CHEBI:15377"/>
        <dbReference type="ChEBI" id="CHEBI:29999"/>
        <dbReference type="ChEBI" id="CHEBI:43474"/>
        <dbReference type="ChEBI" id="CHEBI:83421"/>
        <dbReference type="EC" id="3.1.3.16"/>
    </reaction>
</comment>
<comment type="function">
    <text evidence="12">Putative RNA polymerase II subunit B1 C-terminal domain (CTD) phosphatase involved in RNA polymerase II transcription regulation.</text>
</comment>
<keyword evidence="15" id="KW-1185">Reference proteome</keyword>
<proteinExistence type="inferred from homology"/>
<dbReference type="Proteomes" id="UP001430953">
    <property type="component" value="Unassembled WGS sequence"/>
</dbReference>
<dbReference type="GO" id="GO:0005737">
    <property type="term" value="C:cytoplasm"/>
    <property type="evidence" value="ECO:0007669"/>
    <property type="project" value="TreeGrafter"/>
</dbReference>
<dbReference type="InterPro" id="IPR039693">
    <property type="entry name" value="Rtr1/RPAP2"/>
</dbReference>
<dbReference type="InterPro" id="IPR007308">
    <property type="entry name" value="Rtr1/RPAP2_dom"/>
</dbReference>
<dbReference type="GO" id="GO:0043175">
    <property type="term" value="F:RNA polymerase core enzyme binding"/>
    <property type="evidence" value="ECO:0007669"/>
    <property type="project" value="UniProtKB-UniRule"/>
</dbReference>
<dbReference type="EMBL" id="JADYXP020000006">
    <property type="protein sequence ID" value="KAL0122169.1"/>
    <property type="molecule type" value="Genomic_DNA"/>
</dbReference>
<comment type="similarity">
    <text evidence="2 11 12">Belongs to the RPAP2 family.</text>
</comment>
<evidence type="ECO:0000313" key="14">
    <source>
        <dbReference type="EMBL" id="KAL0122169.1"/>
    </source>
</evidence>
<keyword evidence="8 12" id="KW-0539">Nucleus</keyword>
<dbReference type="GO" id="GO:0008270">
    <property type="term" value="F:zinc ion binding"/>
    <property type="evidence" value="ECO:0007669"/>
    <property type="project" value="UniProtKB-KW"/>
</dbReference>
<accession>A0AAW2G1X9</accession>
<dbReference type="PANTHER" id="PTHR14732">
    <property type="entry name" value="RNA POLYMERASE II SUBUNIT B1 CTD PHOSPHATASE RPAP2-RELATED"/>
    <property type="match status" value="1"/>
</dbReference>